<evidence type="ECO:0000313" key="9">
    <source>
        <dbReference type="Proteomes" id="UP000886878"/>
    </source>
</evidence>
<dbReference type="NCBIfam" id="TIGR01167">
    <property type="entry name" value="LPXTG_anchor"/>
    <property type="match status" value="1"/>
</dbReference>
<keyword evidence="3" id="KW-0732">Signal</keyword>
<dbReference type="InterPro" id="IPR019931">
    <property type="entry name" value="LPXTG_anchor"/>
</dbReference>
<feature type="transmembrane region" description="Helical" evidence="6">
    <location>
        <begin position="92"/>
        <end position="111"/>
    </location>
</feature>
<sequence length="117" mass="12187">MTAVVTPVIPGYQTEIKLVPPETVNNKTTDMVVTVQYTKLPTSAVGQAGPGQSTTNEPMTGDESATGAAGQQTQQSQQTQQRLPQTGDDAQANAGIIGLLLTAMAGFLGLVSKRKQD</sequence>
<keyword evidence="4" id="KW-0572">Peptidoglycan-anchor</keyword>
<keyword evidence="6" id="KW-0472">Membrane</keyword>
<reference evidence="8" key="2">
    <citation type="submission" date="2021-04" db="EMBL/GenBank/DDBJ databases">
        <authorList>
            <person name="Gilroy R."/>
        </authorList>
    </citation>
    <scope>NUCLEOTIDE SEQUENCE</scope>
    <source>
        <strain evidence="8">ChiHejej3B27-2180</strain>
    </source>
</reference>
<dbReference type="PROSITE" id="PS50847">
    <property type="entry name" value="GRAM_POS_ANCHORING"/>
    <property type="match status" value="1"/>
</dbReference>
<evidence type="ECO:0000313" key="8">
    <source>
        <dbReference type="EMBL" id="HIW70501.1"/>
    </source>
</evidence>
<evidence type="ECO:0000256" key="5">
    <source>
        <dbReference type="SAM" id="MobiDB-lite"/>
    </source>
</evidence>
<feature type="compositionally biased region" description="Low complexity" evidence="5">
    <location>
        <begin position="64"/>
        <end position="81"/>
    </location>
</feature>
<accession>A0A9D1QPF9</accession>
<keyword evidence="6" id="KW-1133">Transmembrane helix</keyword>
<dbReference type="Pfam" id="PF00746">
    <property type="entry name" value="Gram_pos_anchor"/>
    <property type="match status" value="1"/>
</dbReference>
<evidence type="ECO:0000256" key="2">
    <source>
        <dbReference type="ARBA" id="ARBA00022525"/>
    </source>
</evidence>
<feature type="domain" description="Gram-positive cocci surface proteins LPxTG" evidence="7">
    <location>
        <begin position="83"/>
        <end position="117"/>
    </location>
</feature>
<proteinExistence type="predicted"/>
<dbReference type="Gene3D" id="2.60.40.4300">
    <property type="match status" value="1"/>
</dbReference>
<keyword evidence="6" id="KW-0812">Transmembrane</keyword>
<evidence type="ECO:0000256" key="4">
    <source>
        <dbReference type="ARBA" id="ARBA00023088"/>
    </source>
</evidence>
<evidence type="ECO:0000256" key="1">
    <source>
        <dbReference type="ARBA" id="ARBA00022512"/>
    </source>
</evidence>
<keyword evidence="2" id="KW-0964">Secreted</keyword>
<dbReference type="InterPro" id="IPR041495">
    <property type="entry name" value="Mub_B2"/>
</dbReference>
<evidence type="ECO:0000256" key="3">
    <source>
        <dbReference type="ARBA" id="ARBA00022729"/>
    </source>
</evidence>
<dbReference type="EMBL" id="DXGK01000077">
    <property type="protein sequence ID" value="HIW70501.1"/>
    <property type="molecule type" value="Genomic_DNA"/>
</dbReference>
<feature type="region of interest" description="Disordered" evidence="5">
    <location>
        <begin position="42"/>
        <end position="89"/>
    </location>
</feature>
<keyword evidence="1" id="KW-0134">Cell wall</keyword>
<gene>
    <name evidence="8" type="ORF">H9876_03875</name>
</gene>
<evidence type="ECO:0000259" key="7">
    <source>
        <dbReference type="PROSITE" id="PS50847"/>
    </source>
</evidence>
<dbReference type="Pfam" id="PF17966">
    <property type="entry name" value="Muc_B2"/>
    <property type="match status" value="1"/>
</dbReference>
<feature type="compositionally biased region" description="Polar residues" evidence="5">
    <location>
        <begin position="42"/>
        <end position="58"/>
    </location>
</feature>
<organism evidence="8 9">
    <name type="scientific">Candidatus Limosilactobacillus merdipullorum</name>
    <dbReference type="NCBI Taxonomy" id="2838653"/>
    <lineage>
        <taxon>Bacteria</taxon>
        <taxon>Bacillati</taxon>
        <taxon>Bacillota</taxon>
        <taxon>Bacilli</taxon>
        <taxon>Lactobacillales</taxon>
        <taxon>Lactobacillaceae</taxon>
        <taxon>Limosilactobacillus</taxon>
    </lineage>
</organism>
<evidence type="ECO:0000256" key="6">
    <source>
        <dbReference type="SAM" id="Phobius"/>
    </source>
</evidence>
<comment type="caution">
    <text evidence="8">The sequence shown here is derived from an EMBL/GenBank/DDBJ whole genome shotgun (WGS) entry which is preliminary data.</text>
</comment>
<reference evidence="8" key="1">
    <citation type="journal article" date="2021" name="PeerJ">
        <title>Extensive microbial diversity within the chicken gut microbiome revealed by metagenomics and culture.</title>
        <authorList>
            <person name="Gilroy R."/>
            <person name="Ravi A."/>
            <person name="Getino M."/>
            <person name="Pursley I."/>
            <person name="Horton D.L."/>
            <person name="Alikhan N.F."/>
            <person name="Baker D."/>
            <person name="Gharbi K."/>
            <person name="Hall N."/>
            <person name="Watson M."/>
            <person name="Adriaenssens E.M."/>
            <person name="Foster-Nyarko E."/>
            <person name="Jarju S."/>
            <person name="Secka A."/>
            <person name="Antonio M."/>
            <person name="Oren A."/>
            <person name="Chaudhuri R.R."/>
            <person name="La Ragione R."/>
            <person name="Hildebrand F."/>
            <person name="Pallen M.J."/>
        </authorList>
    </citation>
    <scope>NUCLEOTIDE SEQUENCE</scope>
    <source>
        <strain evidence="8">ChiHejej3B27-2180</strain>
    </source>
</reference>
<name>A0A9D1QPF9_9LACO</name>
<protein>
    <submittedName>
        <fullName evidence="8">LPXTG cell wall anchor domain-containing protein</fullName>
    </submittedName>
</protein>
<dbReference type="AlphaFoldDB" id="A0A9D1QPF9"/>
<dbReference type="Proteomes" id="UP000886878">
    <property type="component" value="Unassembled WGS sequence"/>
</dbReference>